<evidence type="ECO:0000313" key="8">
    <source>
        <dbReference type="Proteomes" id="UP001152795"/>
    </source>
</evidence>
<name>A0A7D9JBA4_PARCT</name>
<evidence type="ECO:0000259" key="6">
    <source>
        <dbReference type="PROSITE" id="PS50011"/>
    </source>
</evidence>
<dbReference type="AlphaFoldDB" id="A0A7D9JBA4"/>
<protein>
    <recommendedName>
        <fullName evidence="1">non-specific serine/threonine protein kinase</fullName>
        <ecNumber evidence="1">2.7.11.1</ecNumber>
    </recommendedName>
</protein>
<evidence type="ECO:0000313" key="7">
    <source>
        <dbReference type="EMBL" id="CAB4025722.1"/>
    </source>
</evidence>
<dbReference type="PROSITE" id="PS00108">
    <property type="entry name" value="PROTEIN_KINASE_ST"/>
    <property type="match status" value="1"/>
</dbReference>
<dbReference type="GO" id="GO:0005524">
    <property type="term" value="F:ATP binding"/>
    <property type="evidence" value="ECO:0007669"/>
    <property type="project" value="UniProtKB-UniRule"/>
</dbReference>
<organism evidence="7 8">
    <name type="scientific">Paramuricea clavata</name>
    <name type="common">Red gorgonian</name>
    <name type="synonym">Violescent sea-whip</name>
    <dbReference type="NCBI Taxonomy" id="317549"/>
    <lineage>
        <taxon>Eukaryota</taxon>
        <taxon>Metazoa</taxon>
        <taxon>Cnidaria</taxon>
        <taxon>Anthozoa</taxon>
        <taxon>Octocorallia</taxon>
        <taxon>Malacalcyonacea</taxon>
        <taxon>Plexauridae</taxon>
        <taxon>Paramuricea</taxon>
    </lineage>
</organism>
<dbReference type="Gene3D" id="1.10.510.10">
    <property type="entry name" value="Transferase(Phosphotransferase) domain 1"/>
    <property type="match status" value="1"/>
</dbReference>
<dbReference type="InterPro" id="IPR050235">
    <property type="entry name" value="CK1_Ser-Thr_kinase"/>
</dbReference>
<dbReference type="GO" id="GO:0004674">
    <property type="term" value="F:protein serine/threonine kinase activity"/>
    <property type="evidence" value="ECO:0007669"/>
    <property type="project" value="UniProtKB-KW"/>
</dbReference>
<keyword evidence="7" id="KW-0808">Transferase</keyword>
<evidence type="ECO:0000256" key="4">
    <source>
        <dbReference type="RuleBase" id="RU000304"/>
    </source>
</evidence>
<dbReference type="InterPro" id="IPR017441">
    <property type="entry name" value="Protein_kinase_ATP_BS"/>
</dbReference>
<dbReference type="InterPro" id="IPR008271">
    <property type="entry name" value="Ser/Thr_kinase_AS"/>
</dbReference>
<dbReference type="EMBL" id="CACRXK020013783">
    <property type="protein sequence ID" value="CAB4025722.1"/>
    <property type="molecule type" value="Genomic_DNA"/>
</dbReference>
<keyword evidence="8" id="KW-1185">Reference proteome</keyword>
<dbReference type="Proteomes" id="UP001152795">
    <property type="component" value="Unassembled WGS sequence"/>
</dbReference>
<sequence>MQNTKRQGERDNERSKQSRGNRPSMQPRPNSAASGSSMTMVGPNFRVGKKIGCGNFGELRLGRNLYNNEHVAIKLEPMKSRAPQLHLEYRFYKVLGNAGGIPQVHYFGPCNKYNALVMELLGPSLEDLFDVCDRTFTLKTVLMIAMQLLLRIEYVHSKNMIYRDVKPENFLVGRKSAGKDRTIHIIDFGLAKEYIDPETKKHIPYREHKSLTGTARYMSINTHLGK</sequence>
<dbReference type="Gene3D" id="3.30.200.20">
    <property type="entry name" value="Phosphorylase Kinase, domain 1"/>
    <property type="match status" value="1"/>
</dbReference>
<feature type="compositionally biased region" description="Basic and acidic residues" evidence="5">
    <location>
        <begin position="1"/>
        <end position="16"/>
    </location>
</feature>
<comment type="caution">
    <text evidence="7">The sequence shown here is derived from an EMBL/GenBank/DDBJ whole genome shotgun (WGS) entry which is preliminary data.</text>
</comment>
<dbReference type="PROSITE" id="PS00107">
    <property type="entry name" value="PROTEIN_KINASE_ATP"/>
    <property type="match status" value="1"/>
</dbReference>
<dbReference type="PANTHER" id="PTHR11909">
    <property type="entry name" value="CASEIN KINASE-RELATED"/>
    <property type="match status" value="1"/>
</dbReference>
<dbReference type="SMART" id="SM00220">
    <property type="entry name" value="S_TKc"/>
    <property type="match status" value="1"/>
</dbReference>
<keyword evidence="2 4" id="KW-0547">Nucleotide-binding</keyword>
<dbReference type="SUPFAM" id="SSF56112">
    <property type="entry name" value="Protein kinase-like (PK-like)"/>
    <property type="match status" value="1"/>
</dbReference>
<gene>
    <name evidence="7" type="ORF">PACLA_8A085983</name>
</gene>
<keyword evidence="7" id="KW-0418">Kinase</keyword>
<keyword evidence="4" id="KW-0723">Serine/threonine-protein kinase</keyword>
<dbReference type="InterPro" id="IPR000719">
    <property type="entry name" value="Prot_kinase_dom"/>
</dbReference>
<evidence type="ECO:0000256" key="5">
    <source>
        <dbReference type="SAM" id="MobiDB-lite"/>
    </source>
</evidence>
<evidence type="ECO:0000256" key="1">
    <source>
        <dbReference type="ARBA" id="ARBA00012513"/>
    </source>
</evidence>
<comment type="similarity">
    <text evidence="4">Belongs to the protein kinase superfamily.</text>
</comment>
<keyword evidence="3 4" id="KW-0067">ATP-binding</keyword>
<dbReference type="InterPro" id="IPR011009">
    <property type="entry name" value="Kinase-like_dom_sf"/>
</dbReference>
<feature type="compositionally biased region" description="Polar residues" evidence="5">
    <location>
        <begin position="18"/>
        <end position="39"/>
    </location>
</feature>
<dbReference type="Pfam" id="PF00069">
    <property type="entry name" value="Pkinase"/>
    <property type="match status" value="1"/>
</dbReference>
<dbReference type="EC" id="2.7.11.1" evidence="1"/>
<feature type="non-terminal residue" evidence="7">
    <location>
        <position position="226"/>
    </location>
</feature>
<proteinExistence type="inferred from homology"/>
<feature type="domain" description="Protein kinase" evidence="6">
    <location>
        <begin position="45"/>
        <end position="226"/>
    </location>
</feature>
<dbReference type="PROSITE" id="PS50011">
    <property type="entry name" value="PROTEIN_KINASE_DOM"/>
    <property type="match status" value="1"/>
</dbReference>
<evidence type="ECO:0000256" key="2">
    <source>
        <dbReference type="ARBA" id="ARBA00022741"/>
    </source>
</evidence>
<reference evidence="7" key="1">
    <citation type="submission" date="2020-04" db="EMBL/GenBank/DDBJ databases">
        <authorList>
            <person name="Alioto T."/>
            <person name="Alioto T."/>
            <person name="Gomez Garrido J."/>
        </authorList>
    </citation>
    <scope>NUCLEOTIDE SEQUENCE</scope>
    <source>
        <strain evidence="7">A484AB</strain>
    </source>
</reference>
<dbReference type="OrthoDB" id="5800476at2759"/>
<accession>A0A7D9JBA4</accession>
<feature type="region of interest" description="Disordered" evidence="5">
    <location>
        <begin position="1"/>
        <end position="39"/>
    </location>
</feature>
<evidence type="ECO:0000256" key="3">
    <source>
        <dbReference type="ARBA" id="ARBA00022840"/>
    </source>
</evidence>